<evidence type="ECO:0000313" key="2">
    <source>
        <dbReference type="Proteomes" id="UP001208656"/>
    </source>
</evidence>
<reference evidence="1 2" key="1">
    <citation type="submission" date="2022-10" db="EMBL/GenBank/DDBJ databases">
        <title>Description of Fervidibacillus gen. nov. in the family Fervidibacillaceae fam. nov. with two species, Fervidibacillus albus sp. nov., and Fervidibacillus halotolerans sp. nov., isolated from tidal flat sediments.</title>
        <authorList>
            <person name="Kwon K.K."/>
            <person name="Yang S.-H."/>
        </authorList>
    </citation>
    <scope>NUCLEOTIDE SEQUENCE [LARGE SCALE GENOMIC DNA]</scope>
    <source>
        <strain evidence="1 2">DSM 23332</strain>
    </source>
</reference>
<protein>
    <submittedName>
        <fullName evidence="1">Uncharacterized protein</fullName>
    </submittedName>
</protein>
<gene>
    <name evidence="1" type="ORF">OEV82_09110</name>
</gene>
<accession>A0ABT2WIU0</accession>
<dbReference type="RefSeq" id="WP_263061683.1">
    <property type="nucleotide sequence ID" value="NZ_JAOUSE010000025.1"/>
</dbReference>
<keyword evidence="2" id="KW-1185">Reference proteome</keyword>
<evidence type="ECO:0000313" key="1">
    <source>
        <dbReference type="EMBL" id="MCU9594614.1"/>
    </source>
</evidence>
<dbReference type="Proteomes" id="UP001208656">
    <property type="component" value="Unassembled WGS sequence"/>
</dbReference>
<dbReference type="EMBL" id="JAOUSE010000025">
    <property type="protein sequence ID" value="MCU9594614.1"/>
    <property type="molecule type" value="Genomic_DNA"/>
</dbReference>
<proteinExistence type="predicted"/>
<organism evidence="1 2">
    <name type="scientific">Pallidibacillus thermolactis</name>
    <dbReference type="NCBI Taxonomy" id="251051"/>
    <lineage>
        <taxon>Bacteria</taxon>
        <taxon>Bacillati</taxon>
        <taxon>Bacillota</taxon>
        <taxon>Bacilli</taxon>
        <taxon>Bacillales</taxon>
        <taxon>Bacillaceae</taxon>
        <taxon>Pallidibacillus</taxon>
    </lineage>
</organism>
<name>A0ABT2WIU0_9BACI</name>
<sequence>MVNRHRAYWSNMGASKYEFEPDKLDKDIKTKQERYNRKKDTIKAMFEGMMKSDPTRQDETYQMFVETLKGWREKHERTVGRNKKRT</sequence>
<comment type="caution">
    <text evidence="1">The sequence shown here is derived from an EMBL/GenBank/DDBJ whole genome shotgun (WGS) entry which is preliminary data.</text>
</comment>